<dbReference type="Pfam" id="PF01527">
    <property type="entry name" value="HTH_Tnp_1"/>
    <property type="match status" value="1"/>
</dbReference>
<dbReference type="Proteomes" id="UP000199205">
    <property type="component" value="Unassembled WGS sequence"/>
</dbReference>
<dbReference type="RefSeq" id="WP_092574223.1">
    <property type="nucleotide sequence ID" value="NZ_FMAF01000007.1"/>
</dbReference>
<dbReference type="InterPro" id="IPR009057">
    <property type="entry name" value="Homeodomain-like_sf"/>
</dbReference>
<protein>
    <submittedName>
        <fullName evidence="2">Putative transposase</fullName>
    </submittedName>
</protein>
<evidence type="ECO:0000313" key="3">
    <source>
        <dbReference type="Proteomes" id="UP000199205"/>
    </source>
</evidence>
<dbReference type="GO" id="GO:0006313">
    <property type="term" value="P:DNA transposition"/>
    <property type="evidence" value="ECO:0007669"/>
    <property type="project" value="InterPro"/>
</dbReference>
<dbReference type="InterPro" id="IPR002514">
    <property type="entry name" value="Transposase_8"/>
</dbReference>
<dbReference type="AlphaFoldDB" id="A0A1C3VWX5"/>
<dbReference type="EMBL" id="FMAF01000007">
    <property type="protein sequence ID" value="SCB32183.1"/>
    <property type="molecule type" value="Genomic_DNA"/>
</dbReference>
<accession>A0A1C3VWX5</accession>
<dbReference type="GO" id="GO:0003677">
    <property type="term" value="F:DNA binding"/>
    <property type="evidence" value="ECO:0007669"/>
    <property type="project" value="InterPro"/>
</dbReference>
<evidence type="ECO:0000256" key="1">
    <source>
        <dbReference type="SAM" id="MobiDB-lite"/>
    </source>
</evidence>
<gene>
    <name evidence="2" type="ORF">GA0061101_10731</name>
</gene>
<sequence>MADETNTGPLAAVTGIEAEVKTPKVKKPRAPRRQKAVATPVQAEAKATDATSAVPAAKPRRYSEQERGEKLKLIGTQVAGGTSTLRDAIKNAGISEQTYYQWKRTVKAVDQGGDKPVSVGNGLADLVQLEEENQRLRKILAEKLRAENAELRKRLGLD</sequence>
<feature type="compositionally biased region" description="Basic residues" evidence="1">
    <location>
        <begin position="23"/>
        <end position="35"/>
    </location>
</feature>
<name>A0A1C3VWX5_9HYPH</name>
<evidence type="ECO:0000313" key="2">
    <source>
        <dbReference type="EMBL" id="SCB32183.1"/>
    </source>
</evidence>
<reference evidence="2 3" key="1">
    <citation type="submission" date="2016-08" db="EMBL/GenBank/DDBJ databases">
        <authorList>
            <person name="Seilhamer J.J."/>
        </authorList>
    </citation>
    <scope>NUCLEOTIDE SEQUENCE [LARGE SCALE GENOMIC DNA]</scope>
    <source>
        <strain evidence="2 3">P1-7</strain>
    </source>
</reference>
<dbReference type="GO" id="GO:0004803">
    <property type="term" value="F:transposase activity"/>
    <property type="evidence" value="ECO:0007669"/>
    <property type="project" value="InterPro"/>
</dbReference>
<dbReference type="SUPFAM" id="SSF46689">
    <property type="entry name" value="Homeodomain-like"/>
    <property type="match status" value="1"/>
</dbReference>
<organism evidence="2 3">
    <name type="scientific">Rhizobium lusitanum</name>
    <dbReference type="NCBI Taxonomy" id="293958"/>
    <lineage>
        <taxon>Bacteria</taxon>
        <taxon>Pseudomonadati</taxon>
        <taxon>Pseudomonadota</taxon>
        <taxon>Alphaproteobacteria</taxon>
        <taxon>Hyphomicrobiales</taxon>
        <taxon>Rhizobiaceae</taxon>
        <taxon>Rhizobium/Agrobacterium group</taxon>
        <taxon>Rhizobium</taxon>
    </lineage>
</organism>
<feature type="region of interest" description="Disordered" evidence="1">
    <location>
        <begin position="22"/>
        <end position="67"/>
    </location>
</feature>
<proteinExistence type="predicted"/>
<dbReference type="OrthoDB" id="8453701at2"/>